<accession>A0A7S2R1D0</accession>
<feature type="chain" id="PRO_5030749913" evidence="1">
    <location>
        <begin position="21"/>
        <end position="155"/>
    </location>
</feature>
<organism evidence="2">
    <name type="scientific">Eucampia antarctica</name>
    <dbReference type="NCBI Taxonomy" id="49252"/>
    <lineage>
        <taxon>Eukaryota</taxon>
        <taxon>Sar</taxon>
        <taxon>Stramenopiles</taxon>
        <taxon>Ochrophyta</taxon>
        <taxon>Bacillariophyta</taxon>
        <taxon>Mediophyceae</taxon>
        <taxon>Biddulphiophycidae</taxon>
        <taxon>Hemiaulales</taxon>
        <taxon>Hemiaulaceae</taxon>
        <taxon>Eucampia</taxon>
    </lineage>
</organism>
<proteinExistence type="predicted"/>
<sequence>MRLTTRIAILLSFEITQVSAWTQNNRNSFRCKARLGVNNNEKTTTTTTTTTLLQAQKDDSRDENIEMLRNDLETMFSNDRQLFQFDREDNQATTTSVTSSISNFGDWVDASPCRGEECEQCEIPDEFKLPDTLSPVDVMAILGIQRAEPIRLNRK</sequence>
<gene>
    <name evidence="2" type="ORF">EANT1437_LOCUS589</name>
</gene>
<protein>
    <submittedName>
        <fullName evidence="2">Uncharacterized protein</fullName>
    </submittedName>
</protein>
<evidence type="ECO:0000256" key="1">
    <source>
        <dbReference type="SAM" id="SignalP"/>
    </source>
</evidence>
<evidence type="ECO:0000313" key="2">
    <source>
        <dbReference type="EMBL" id="CAD9656790.1"/>
    </source>
</evidence>
<dbReference type="EMBL" id="HBHI01001252">
    <property type="protein sequence ID" value="CAD9656790.1"/>
    <property type="molecule type" value="Transcribed_RNA"/>
</dbReference>
<feature type="signal peptide" evidence="1">
    <location>
        <begin position="1"/>
        <end position="20"/>
    </location>
</feature>
<reference evidence="2" key="1">
    <citation type="submission" date="2021-01" db="EMBL/GenBank/DDBJ databases">
        <authorList>
            <person name="Corre E."/>
            <person name="Pelletier E."/>
            <person name="Niang G."/>
            <person name="Scheremetjew M."/>
            <person name="Finn R."/>
            <person name="Kale V."/>
            <person name="Holt S."/>
            <person name="Cochrane G."/>
            <person name="Meng A."/>
            <person name="Brown T."/>
            <person name="Cohen L."/>
        </authorList>
    </citation>
    <scope>NUCLEOTIDE SEQUENCE</scope>
    <source>
        <strain evidence="2">CCMP1452</strain>
    </source>
</reference>
<keyword evidence="1" id="KW-0732">Signal</keyword>
<dbReference type="AlphaFoldDB" id="A0A7S2R1D0"/>
<name>A0A7S2R1D0_9STRA</name>